<comment type="caution">
    <text evidence="1">The sequence shown here is derived from an EMBL/GenBank/DDBJ whole genome shotgun (WGS) entry which is preliminary data.</text>
</comment>
<evidence type="ECO:0000313" key="1">
    <source>
        <dbReference type="EMBL" id="GGH61482.1"/>
    </source>
</evidence>
<proteinExistence type="predicted"/>
<dbReference type="Proteomes" id="UP000652153">
    <property type="component" value="Unassembled WGS sequence"/>
</dbReference>
<name>A0ABQ1ZHV5_9BACL</name>
<dbReference type="EMBL" id="BMFU01000005">
    <property type="protein sequence ID" value="GGH61482.1"/>
    <property type="molecule type" value="Genomic_DNA"/>
</dbReference>
<organism evidence="1 2">
    <name type="scientific">Paenibacillus silvae</name>
    <dbReference type="NCBI Taxonomy" id="1325358"/>
    <lineage>
        <taxon>Bacteria</taxon>
        <taxon>Bacillati</taxon>
        <taxon>Bacillota</taxon>
        <taxon>Bacilli</taxon>
        <taxon>Bacillales</taxon>
        <taxon>Paenibacillaceae</taxon>
        <taxon>Paenibacillus</taxon>
    </lineage>
</organism>
<sequence>MYLDVCLDTCLDLCLDTIYALRDAFQICTSYMSLDKSSNTYSDMRLRCV</sequence>
<evidence type="ECO:0000313" key="2">
    <source>
        <dbReference type="Proteomes" id="UP000652153"/>
    </source>
</evidence>
<accession>A0ABQ1ZHV5</accession>
<protein>
    <submittedName>
        <fullName evidence="1">Uncharacterized protein</fullName>
    </submittedName>
</protein>
<reference evidence="2" key="1">
    <citation type="journal article" date="2019" name="Int. J. Syst. Evol. Microbiol.">
        <title>The Global Catalogue of Microorganisms (GCM) 10K type strain sequencing project: providing services to taxonomists for standard genome sequencing and annotation.</title>
        <authorList>
            <consortium name="The Broad Institute Genomics Platform"/>
            <consortium name="The Broad Institute Genome Sequencing Center for Infectious Disease"/>
            <person name="Wu L."/>
            <person name="Ma J."/>
        </authorList>
    </citation>
    <scope>NUCLEOTIDE SEQUENCE [LARGE SCALE GENOMIC DNA]</scope>
    <source>
        <strain evidence="2">CGMCC 1.12770</strain>
    </source>
</reference>
<keyword evidence="2" id="KW-1185">Reference proteome</keyword>
<gene>
    <name evidence="1" type="ORF">GCM10008014_36980</name>
</gene>